<sequence length="196" mass="21090">MPVDLADMKRELEGVEFVLFKQPRLSVVPVEEDVWGKVCEMGGGYDGDDIMCTVQGGVVNMEGVMDSGIVILPLEQTHGTAPAGRACTVTPLSGVKGLHVVVTSGACGGGDSGKGRCWEVMGVVEGGDLRRSKMMKLENLVKSIKSKVRSLKKSKKPYVKMDKSASVKVEIRSKKARKLIDKTLKVADQPGKRTIS</sequence>
<keyword evidence="2" id="KW-1185">Reference proteome</keyword>
<organism evidence="1 2">
    <name type="scientific">Forsythia ovata</name>
    <dbReference type="NCBI Taxonomy" id="205694"/>
    <lineage>
        <taxon>Eukaryota</taxon>
        <taxon>Viridiplantae</taxon>
        <taxon>Streptophyta</taxon>
        <taxon>Embryophyta</taxon>
        <taxon>Tracheophyta</taxon>
        <taxon>Spermatophyta</taxon>
        <taxon>Magnoliopsida</taxon>
        <taxon>eudicotyledons</taxon>
        <taxon>Gunneridae</taxon>
        <taxon>Pentapetalae</taxon>
        <taxon>asterids</taxon>
        <taxon>lamiids</taxon>
        <taxon>Lamiales</taxon>
        <taxon>Oleaceae</taxon>
        <taxon>Forsythieae</taxon>
        <taxon>Forsythia</taxon>
    </lineage>
</organism>
<dbReference type="InterPro" id="IPR015947">
    <property type="entry name" value="PUA-like_sf"/>
</dbReference>
<dbReference type="Gene3D" id="3.10.590.10">
    <property type="entry name" value="ph1033 like domains"/>
    <property type="match status" value="1"/>
</dbReference>
<dbReference type="EMBL" id="JBFOLJ010000005">
    <property type="protein sequence ID" value="KAL2537275.1"/>
    <property type="molecule type" value="Genomic_DNA"/>
</dbReference>
<dbReference type="PANTHER" id="PTHR34563">
    <property type="entry name" value="BNACNNG33880D PROTEIN"/>
    <property type="match status" value="1"/>
</dbReference>
<comment type="caution">
    <text evidence="1">The sequence shown here is derived from an EMBL/GenBank/DDBJ whole genome shotgun (WGS) entry which is preliminary data.</text>
</comment>
<dbReference type="SUPFAM" id="SSF88697">
    <property type="entry name" value="PUA domain-like"/>
    <property type="match status" value="1"/>
</dbReference>
<evidence type="ECO:0000313" key="2">
    <source>
        <dbReference type="Proteomes" id="UP001604277"/>
    </source>
</evidence>
<dbReference type="AlphaFoldDB" id="A0ABD1VLM1"/>
<dbReference type="PANTHER" id="PTHR34563:SF6">
    <property type="entry name" value="OS08G0416800 PROTEIN"/>
    <property type="match status" value="1"/>
</dbReference>
<proteinExistence type="predicted"/>
<accession>A0ABD1VLM1</accession>
<dbReference type="Proteomes" id="UP001604277">
    <property type="component" value="Unassembled WGS sequence"/>
</dbReference>
<reference evidence="2" key="1">
    <citation type="submission" date="2024-07" db="EMBL/GenBank/DDBJ databases">
        <title>Two chromosome-level genome assemblies of Korean endemic species Abeliophyllum distichum and Forsythia ovata (Oleaceae).</title>
        <authorList>
            <person name="Jang H."/>
        </authorList>
    </citation>
    <scope>NUCLEOTIDE SEQUENCE [LARGE SCALE GENOMIC DNA]</scope>
</reference>
<gene>
    <name evidence="1" type="ORF">Fot_18666</name>
</gene>
<name>A0ABD1VLM1_9LAMI</name>
<protein>
    <submittedName>
        <fullName evidence="1">Uncharacterized protein</fullName>
    </submittedName>
</protein>
<evidence type="ECO:0000313" key="1">
    <source>
        <dbReference type="EMBL" id="KAL2537275.1"/>
    </source>
</evidence>